<dbReference type="PROSITE" id="PS50082">
    <property type="entry name" value="WD_REPEATS_2"/>
    <property type="match status" value="1"/>
</dbReference>
<name>A0A0C3QNL5_9AGAM</name>
<sequence>MTFLPRDGLVSSETTASVPAHIPIYHNQLRDLLVCPQERGLVAYISGRLIVSHDIRGSYQSPKLLAQLDFEPNCLSSGAGLVVAGGGNGELYIGALGDSSQSSFVPPSAPSFSNPQIQWSHTTKLSTASINNSLLITRNDLTPSGPIPDITKGHPRLFVSNNDESIKVFNVSVSGATQGRMVPAGTMRVGTPVNHTSISPDGKTLLAVGDTNEVFLYNLVAGDSVQFNRISKYRAGSDANFSTAWSSDGRKFAVACQDGSVTVWDTRSSKTLALFRCGKQHPDYHSLTGGGRGHFINTYYPTRASATSAYTARVMTRPASAAVGGITTSPGSRLEGSIVSRYLAERSPYSASYNDLLNRTESERRSTPNLESIAARNRNRWEGSERSSAVPPPPDPAERRSDGESWVNIPTGRDREHVPSGAINVAGQDRPRQNSNEPDPNTMLPYYPSSQFYSSLPDRELLPLPPREIVMSWPDRHRTSIVYGDPGRGMGSWMEQRPEGPASAPGLSMEERNPARVLKFSPASGSRDVLVFTEDSTRFHVVDAQSFDNHLVVSVPRASSGSDVPTLSRRNLNQIWPSLSNTHRYDLDEDTENSEEISMSRPAHQLSASSSWPSRGPALSALPDGTPNLAGLAFDPTGGWLYVGSDTGIFEWELDYESRKWDRGYVSWA</sequence>
<gene>
    <name evidence="4" type="ORF">M407DRAFT_164823</name>
</gene>
<keyword evidence="1" id="KW-0853">WD repeat</keyword>
<dbReference type="SUPFAM" id="SSF82171">
    <property type="entry name" value="DPP6 N-terminal domain-like"/>
    <property type="match status" value="1"/>
</dbReference>
<feature type="repeat" description="WD" evidence="1">
    <location>
        <begin position="233"/>
        <end position="274"/>
    </location>
</feature>
<dbReference type="InterPro" id="IPR015943">
    <property type="entry name" value="WD40/YVTN_repeat-like_dom_sf"/>
</dbReference>
<evidence type="ECO:0000256" key="1">
    <source>
        <dbReference type="PROSITE-ProRule" id="PRU00221"/>
    </source>
</evidence>
<dbReference type="InterPro" id="IPR019417">
    <property type="entry name" value="DUF2415"/>
</dbReference>
<dbReference type="OrthoDB" id="64353at2759"/>
<dbReference type="Proteomes" id="UP000054248">
    <property type="component" value="Unassembled WGS sequence"/>
</dbReference>
<feature type="region of interest" description="Disordered" evidence="2">
    <location>
        <begin position="360"/>
        <end position="450"/>
    </location>
</feature>
<dbReference type="EMBL" id="KN822980">
    <property type="protein sequence ID" value="KIO29681.1"/>
    <property type="molecule type" value="Genomic_DNA"/>
</dbReference>
<proteinExistence type="predicted"/>
<dbReference type="SMART" id="SM00320">
    <property type="entry name" value="WD40"/>
    <property type="match status" value="3"/>
</dbReference>
<dbReference type="PANTHER" id="PTHR43991:SF9">
    <property type="entry name" value="DUF2415 DOMAIN-CONTAINING PROTEIN"/>
    <property type="match status" value="1"/>
</dbReference>
<dbReference type="Gene3D" id="2.130.10.10">
    <property type="entry name" value="YVTN repeat-like/Quinoprotein amine dehydrogenase"/>
    <property type="match status" value="1"/>
</dbReference>
<accession>A0A0C3QNL5</accession>
<dbReference type="PANTHER" id="PTHR43991">
    <property type="entry name" value="WD REPEAT PROTEIN (AFU_ORTHOLOGUE AFUA_8G05640)-RELATED"/>
    <property type="match status" value="1"/>
</dbReference>
<organism evidence="4 5">
    <name type="scientific">Tulasnella calospora MUT 4182</name>
    <dbReference type="NCBI Taxonomy" id="1051891"/>
    <lineage>
        <taxon>Eukaryota</taxon>
        <taxon>Fungi</taxon>
        <taxon>Dikarya</taxon>
        <taxon>Basidiomycota</taxon>
        <taxon>Agaricomycotina</taxon>
        <taxon>Agaricomycetes</taxon>
        <taxon>Cantharellales</taxon>
        <taxon>Tulasnellaceae</taxon>
        <taxon>Tulasnella</taxon>
    </lineage>
</organism>
<dbReference type="Pfam" id="PF00400">
    <property type="entry name" value="WD40"/>
    <property type="match status" value="1"/>
</dbReference>
<evidence type="ECO:0000259" key="3">
    <source>
        <dbReference type="Pfam" id="PF10313"/>
    </source>
</evidence>
<evidence type="ECO:0000256" key="2">
    <source>
        <dbReference type="SAM" id="MobiDB-lite"/>
    </source>
</evidence>
<dbReference type="InterPro" id="IPR001680">
    <property type="entry name" value="WD40_rpt"/>
</dbReference>
<keyword evidence="5" id="KW-1185">Reference proteome</keyword>
<reference evidence="5" key="2">
    <citation type="submission" date="2015-01" db="EMBL/GenBank/DDBJ databases">
        <title>Evolutionary Origins and Diversification of the Mycorrhizal Mutualists.</title>
        <authorList>
            <consortium name="DOE Joint Genome Institute"/>
            <consortium name="Mycorrhizal Genomics Consortium"/>
            <person name="Kohler A."/>
            <person name="Kuo A."/>
            <person name="Nagy L.G."/>
            <person name="Floudas D."/>
            <person name="Copeland A."/>
            <person name="Barry K.W."/>
            <person name="Cichocki N."/>
            <person name="Veneault-Fourrey C."/>
            <person name="LaButti K."/>
            <person name="Lindquist E.A."/>
            <person name="Lipzen A."/>
            <person name="Lundell T."/>
            <person name="Morin E."/>
            <person name="Murat C."/>
            <person name="Riley R."/>
            <person name="Ohm R."/>
            <person name="Sun H."/>
            <person name="Tunlid A."/>
            <person name="Henrissat B."/>
            <person name="Grigoriev I.V."/>
            <person name="Hibbett D.S."/>
            <person name="Martin F."/>
        </authorList>
    </citation>
    <scope>NUCLEOTIDE SEQUENCE [LARGE SCALE GENOMIC DNA]</scope>
    <source>
        <strain evidence="5">MUT 4182</strain>
    </source>
</reference>
<reference evidence="4 5" key="1">
    <citation type="submission" date="2014-04" db="EMBL/GenBank/DDBJ databases">
        <authorList>
            <consortium name="DOE Joint Genome Institute"/>
            <person name="Kuo A."/>
            <person name="Girlanda M."/>
            <person name="Perotto S."/>
            <person name="Kohler A."/>
            <person name="Nagy L.G."/>
            <person name="Floudas D."/>
            <person name="Copeland A."/>
            <person name="Barry K.W."/>
            <person name="Cichocki N."/>
            <person name="Veneault-Fourrey C."/>
            <person name="LaButti K."/>
            <person name="Lindquist E.A."/>
            <person name="Lipzen A."/>
            <person name="Lundell T."/>
            <person name="Morin E."/>
            <person name="Murat C."/>
            <person name="Sun H."/>
            <person name="Tunlid A."/>
            <person name="Henrissat B."/>
            <person name="Grigoriev I.V."/>
            <person name="Hibbett D.S."/>
            <person name="Martin F."/>
            <person name="Nordberg H.P."/>
            <person name="Cantor M.N."/>
            <person name="Hua S.X."/>
        </authorList>
    </citation>
    <scope>NUCLEOTIDE SEQUENCE [LARGE SCALE GENOMIC DNA]</scope>
    <source>
        <strain evidence="4 5">MUT 4182</strain>
    </source>
</reference>
<dbReference type="STRING" id="1051891.A0A0C3QNL5"/>
<dbReference type="Pfam" id="PF10313">
    <property type="entry name" value="DUF2415"/>
    <property type="match status" value="1"/>
</dbReference>
<dbReference type="HOGENOM" id="CLU_410602_0_0_1"/>
<evidence type="ECO:0000313" key="4">
    <source>
        <dbReference type="EMBL" id="KIO29681.1"/>
    </source>
</evidence>
<protein>
    <recommendedName>
        <fullName evidence="3">DUF2415 domain-containing protein</fullName>
    </recommendedName>
</protein>
<evidence type="ECO:0000313" key="5">
    <source>
        <dbReference type="Proteomes" id="UP000054248"/>
    </source>
</evidence>
<dbReference type="AlphaFoldDB" id="A0A0C3QNL5"/>
<feature type="domain" description="DUF2415" evidence="3">
    <location>
        <begin position="515"/>
        <end position="553"/>
    </location>
</feature>
<feature type="region of interest" description="Disordered" evidence="2">
    <location>
        <begin position="584"/>
        <end position="620"/>
    </location>
</feature>